<proteinExistence type="inferred from homology"/>
<keyword evidence="1" id="KW-0157">Chromophore</keyword>
<evidence type="ECO:0000313" key="4">
    <source>
        <dbReference type="Proteomes" id="UP000646053"/>
    </source>
</evidence>
<dbReference type="Pfam" id="PF09150">
    <property type="entry name" value="Carot_N"/>
    <property type="match status" value="1"/>
</dbReference>
<dbReference type="EMBL" id="WVIE01000001">
    <property type="protein sequence ID" value="NDJ15775.1"/>
    <property type="molecule type" value="Genomic_DNA"/>
</dbReference>
<dbReference type="GO" id="GO:0031404">
    <property type="term" value="F:chloride ion binding"/>
    <property type="evidence" value="ECO:0007669"/>
    <property type="project" value="InterPro"/>
</dbReference>
<evidence type="ECO:0000259" key="2">
    <source>
        <dbReference type="PROSITE" id="PS51773"/>
    </source>
</evidence>
<keyword evidence="1" id="KW-0793">Thylakoid</keyword>
<comment type="caution">
    <text evidence="3">The sequence shown here is derived from an EMBL/GenBank/DDBJ whole genome shotgun (WGS) entry which is preliminary data.</text>
</comment>
<sequence>MAESANQNTERTDYLDENTLKAVETYEKLGTDNKLALLYYVYEKMGDSVTPADPTAAEPELSPVLMDSFYNLSHTDQLNAMRDIVNCADTEYSRAYGALKENNQLLVWFDWAERMGDTVVGMPSDYNVPESVNTSLGQIEALEFEQQITLLREIARGMGHTDVKPIPTQTETGKTSSL</sequence>
<name>A0A8J7YYL6_9CYAN</name>
<reference evidence="3" key="1">
    <citation type="submission" date="2019-12" db="EMBL/GenBank/DDBJ databases">
        <title>High-Quality draft genome sequences of three cyanobacteria isolated from the limestone walls of the Old Cathedral of Coimbra.</title>
        <authorList>
            <person name="Tiago I."/>
            <person name="Soares F."/>
            <person name="Portugal A."/>
        </authorList>
    </citation>
    <scope>NUCLEOTIDE SEQUENCE</scope>
    <source>
        <strain evidence="3">A</strain>
    </source>
</reference>
<keyword evidence="1" id="KW-0472">Membrane</keyword>
<dbReference type="Proteomes" id="UP000646053">
    <property type="component" value="Unassembled WGS sequence"/>
</dbReference>
<dbReference type="RefSeq" id="WP_162421187.1">
    <property type="nucleotide sequence ID" value="NZ_WVIE01000001.1"/>
</dbReference>
<protein>
    <submittedName>
        <fullName evidence="3">Orange carotenoid protein</fullName>
    </submittedName>
</protein>
<accession>A0A8J7YYL6</accession>
<comment type="similarity">
    <text evidence="1">Belongs to the orange carotenoid-binding protein family.</text>
</comment>
<dbReference type="InterPro" id="IPR036917">
    <property type="entry name" value="Orange_carotenoid-bd_N_sf"/>
</dbReference>
<organism evidence="3 4">
    <name type="scientific">Myxacorys almedinensis A</name>
    <dbReference type="NCBI Taxonomy" id="2690445"/>
    <lineage>
        <taxon>Bacteria</taxon>
        <taxon>Bacillati</taxon>
        <taxon>Cyanobacteriota</taxon>
        <taxon>Cyanophyceae</taxon>
        <taxon>Leptolyngbyales</taxon>
        <taxon>Leptolyngbyaceae</taxon>
        <taxon>Myxacorys</taxon>
        <taxon>Myxacorys almedinensis</taxon>
    </lineage>
</organism>
<gene>
    <name evidence="3" type="ORF">GS601_00475</name>
</gene>
<dbReference type="GO" id="GO:0030089">
    <property type="term" value="C:phycobilisome"/>
    <property type="evidence" value="ECO:0007669"/>
    <property type="project" value="UniProtKB-UniRule"/>
</dbReference>
<dbReference type="Gene3D" id="1.10.2090.10">
    <property type="entry name" value="Orange carotenoid-binding protein, N-terminal domain"/>
    <property type="match status" value="1"/>
</dbReference>
<keyword evidence="1" id="KW-0042">Antenna complex</keyword>
<dbReference type="PROSITE" id="PS51773">
    <property type="entry name" value="OCP_N"/>
    <property type="match status" value="1"/>
</dbReference>
<keyword evidence="4" id="KW-1185">Reference proteome</keyword>
<dbReference type="SUPFAM" id="SSF81930">
    <property type="entry name" value="Orange carotenoid protein, N-terminal domain"/>
    <property type="match status" value="1"/>
</dbReference>
<dbReference type="GO" id="GO:0016037">
    <property type="term" value="P:light absorption"/>
    <property type="evidence" value="ECO:0007669"/>
    <property type="project" value="UniProtKB-UniRule"/>
</dbReference>
<dbReference type="InterPro" id="IPR015233">
    <property type="entry name" value="Orange_carotenoid-bd_N"/>
</dbReference>
<evidence type="ECO:0000313" key="3">
    <source>
        <dbReference type="EMBL" id="NDJ15775.1"/>
    </source>
</evidence>
<keyword evidence="1" id="KW-0605">Phycobilisome</keyword>
<dbReference type="AlphaFoldDB" id="A0A8J7YYL6"/>
<feature type="domain" description="OCP N-terminal" evidence="2">
    <location>
        <begin position="16"/>
        <end position="166"/>
    </location>
</feature>
<evidence type="ECO:0000256" key="1">
    <source>
        <dbReference type="PROSITE-ProRule" id="PRU01109"/>
    </source>
</evidence>